<dbReference type="InterPro" id="IPR025332">
    <property type="entry name" value="DUF4238"/>
</dbReference>
<dbReference type="Pfam" id="PF14022">
    <property type="entry name" value="DUF4238"/>
    <property type="match status" value="1"/>
</dbReference>
<dbReference type="RefSeq" id="WP_358362525.1">
    <property type="nucleotide sequence ID" value="NZ_JBEZFP010000140.1"/>
</dbReference>
<comment type="caution">
    <text evidence="1">The sequence shown here is derived from an EMBL/GenBank/DDBJ whole genome shotgun (WGS) entry which is preliminary data.</text>
</comment>
<evidence type="ECO:0000313" key="2">
    <source>
        <dbReference type="Proteomes" id="UP001551482"/>
    </source>
</evidence>
<proteinExistence type="predicted"/>
<reference evidence="1 2" key="1">
    <citation type="submission" date="2024-06" db="EMBL/GenBank/DDBJ databases">
        <title>The Natural Products Discovery Center: Release of the First 8490 Sequenced Strains for Exploring Actinobacteria Biosynthetic Diversity.</title>
        <authorList>
            <person name="Kalkreuter E."/>
            <person name="Kautsar S.A."/>
            <person name="Yang D."/>
            <person name="Bader C.D."/>
            <person name="Teijaro C.N."/>
            <person name="Fluegel L."/>
            <person name="Davis C.M."/>
            <person name="Simpson J.R."/>
            <person name="Lauterbach L."/>
            <person name="Steele A.D."/>
            <person name="Gui C."/>
            <person name="Meng S."/>
            <person name="Li G."/>
            <person name="Viehrig K."/>
            <person name="Ye F."/>
            <person name="Su P."/>
            <person name="Kiefer A.F."/>
            <person name="Nichols A."/>
            <person name="Cepeda A.J."/>
            <person name="Yan W."/>
            <person name="Fan B."/>
            <person name="Jiang Y."/>
            <person name="Adhikari A."/>
            <person name="Zheng C.-J."/>
            <person name="Schuster L."/>
            <person name="Cowan T.M."/>
            <person name="Smanski M.J."/>
            <person name="Chevrette M.G."/>
            <person name="De Carvalho L.P.S."/>
            <person name="Shen B."/>
        </authorList>
    </citation>
    <scope>NUCLEOTIDE SEQUENCE [LARGE SCALE GENOMIC DNA]</scope>
    <source>
        <strain evidence="1 2">NPDC048946</strain>
    </source>
</reference>
<dbReference type="Proteomes" id="UP001551482">
    <property type="component" value="Unassembled WGS sequence"/>
</dbReference>
<gene>
    <name evidence="1" type="ORF">AB0C36_35610</name>
</gene>
<protein>
    <submittedName>
        <fullName evidence="1">DUF4238 domain-containing protein</fullName>
    </submittedName>
</protein>
<accession>A0ABV3DSX7</accession>
<sequence length="346" mass="39026">MVSEWRLVESLPNPWGKIPLTGGGLNPSPKVAEYMRRVVGKAAERDCVSRRHHYVPQCYLRAWSPDGRRVRALDTRNGIDKLRGLRDTCVEENFYRIDHGGGPHNQAEAMFAVIDDETARLLRTLHAWQPGDDFDFEDFMSLAMVLAFQANRTPQVKRIMAATDRWLRTRANQATFVTTTTGFVMLVFEAAFRAADEYSARQLELWDDPRGGFITCDQPVQLSVDRPGHSPSMPTSARVYWPISPRRAVVLTRNLSVHKVVHRIVDRKCVDDLRSAYIRGAESVLIALPHDAALPSGKKLPRRPQLQIDCQPIAGGDRTCRVRFGRGYASTDIDRACPTLCAMART</sequence>
<keyword evidence="2" id="KW-1185">Reference proteome</keyword>
<evidence type="ECO:0000313" key="1">
    <source>
        <dbReference type="EMBL" id="MEU8138816.1"/>
    </source>
</evidence>
<name>A0ABV3DSX7_9ACTN</name>
<organism evidence="1 2">
    <name type="scientific">Streptodolium elevatio</name>
    <dbReference type="NCBI Taxonomy" id="3157996"/>
    <lineage>
        <taxon>Bacteria</taxon>
        <taxon>Bacillati</taxon>
        <taxon>Actinomycetota</taxon>
        <taxon>Actinomycetes</taxon>
        <taxon>Kitasatosporales</taxon>
        <taxon>Streptomycetaceae</taxon>
        <taxon>Streptodolium</taxon>
    </lineage>
</organism>
<dbReference type="EMBL" id="JBEZFP010000140">
    <property type="protein sequence ID" value="MEU8138816.1"/>
    <property type="molecule type" value="Genomic_DNA"/>
</dbReference>